<feature type="domain" description="Laminin G" evidence="3">
    <location>
        <begin position="20"/>
        <end position="237"/>
    </location>
</feature>
<keyword evidence="2" id="KW-0732">Signal</keyword>
<dbReference type="Pfam" id="PF00054">
    <property type="entry name" value="Laminin_G_1"/>
    <property type="match status" value="1"/>
</dbReference>
<sequence>MELLMLLAAAAIFLGYCQTDEKVSFYGSSYIHFPVQEAKGSTNISFRFRTHLSDAILLLAAGKTDYCLIKLEAARLKFVESTPTDLSVRLMLMYSPLSTFPTSTIGTRDFIASPVLNQRRVHINLGAGESEIASPRGLTLNDLSWHEIHLVRQEANMTLQIDGIHITRTLLPGKFFVLNIVYGVFIGGQGEFHELFLGHTEYMRGCMADIIYNGANVIEYTKSRQGKSEASAVTWGCSKVFDATKKTEISFLEEGAFLSISRPISRTGSRWEFELKTTSEMGLLLYNAGQASHADYLGIELHEGKVRLLMNKGNGATELIHSLTVKDGKWHKVIIDFSPTIIGISIDEKPAERLNLPSGGNRYLDLAETLYIGGTELNKRARAIARGIKSGDRSYKGCLRNMLLDSSEIGLPDVKISQGIVAGCIWSYPCFEKRPCIPSATCSQVGVNSFECTCDQPHCVTSNYAESTTVS</sequence>
<comment type="caution">
    <text evidence="4">The sequence shown here is derived from an EMBL/GenBank/DDBJ whole genome shotgun (WGS) entry which is preliminary data.</text>
</comment>
<dbReference type="Proteomes" id="UP000826195">
    <property type="component" value="Unassembled WGS sequence"/>
</dbReference>
<name>A0AAV7I1X0_COTGL</name>
<feature type="domain" description="Laminin G" evidence="3">
    <location>
        <begin position="247"/>
        <end position="424"/>
    </location>
</feature>
<dbReference type="SMART" id="SM00282">
    <property type="entry name" value="LamG"/>
    <property type="match status" value="2"/>
</dbReference>
<dbReference type="InterPro" id="IPR013320">
    <property type="entry name" value="ConA-like_dom_sf"/>
</dbReference>
<evidence type="ECO:0000259" key="3">
    <source>
        <dbReference type="PROSITE" id="PS50025"/>
    </source>
</evidence>
<accession>A0AAV7I1X0</accession>
<gene>
    <name evidence="4" type="ORF">KQX54_002786</name>
</gene>
<dbReference type="AlphaFoldDB" id="A0AAV7I1X0"/>
<evidence type="ECO:0000256" key="2">
    <source>
        <dbReference type="SAM" id="SignalP"/>
    </source>
</evidence>
<keyword evidence="5" id="KW-1185">Reference proteome</keyword>
<dbReference type="CDD" id="cd00110">
    <property type="entry name" value="LamG"/>
    <property type="match status" value="2"/>
</dbReference>
<feature type="chain" id="PRO_5043854649" description="Laminin G domain-containing protein" evidence="2">
    <location>
        <begin position="20"/>
        <end position="471"/>
    </location>
</feature>
<dbReference type="PROSITE" id="PS50025">
    <property type="entry name" value="LAM_G_DOMAIN"/>
    <property type="match status" value="2"/>
</dbReference>
<protein>
    <recommendedName>
        <fullName evidence="3">Laminin G domain-containing protein</fullName>
    </recommendedName>
</protein>
<feature type="signal peptide" evidence="2">
    <location>
        <begin position="1"/>
        <end position="19"/>
    </location>
</feature>
<dbReference type="InterPro" id="IPR001791">
    <property type="entry name" value="Laminin_G"/>
</dbReference>
<comment type="caution">
    <text evidence="1">Lacks conserved residue(s) required for the propagation of feature annotation.</text>
</comment>
<proteinExistence type="predicted"/>
<evidence type="ECO:0000313" key="4">
    <source>
        <dbReference type="EMBL" id="KAH0545744.1"/>
    </source>
</evidence>
<dbReference type="InterPro" id="IPR050372">
    <property type="entry name" value="Neurexin-related_CASP"/>
</dbReference>
<dbReference type="PANTHER" id="PTHR15036">
    <property type="entry name" value="PIKACHURIN-LIKE PROTEIN"/>
    <property type="match status" value="1"/>
</dbReference>
<evidence type="ECO:0000256" key="1">
    <source>
        <dbReference type="PROSITE-ProRule" id="PRU00122"/>
    </source>
</evidence>
<dbReference type="PANTHER" id="PTHR15036:SF56">
    <property type="entry name" value="KON-TIKI, ISOFORM B"/>
    <property type="match status" value="1"/>
</dbReference>
<dbReference type="SUPFAM" id="SSF49899">
    <property type="entry name" value="Concanavalin A-like lectins/glucanases"/>
    <property type="match status" value="2"/>
</dbReference>
<dbReference type="EMBL" id="JAHXZJ010002237">
    <property type="protein sequence ID" value="KAH0545744.1"/>
    <property type="molecule type" value="Genomic_DNA"/>
</dbReference>
<dbReference type="Pfam" id="PF02210">
    <property type="entry name" value="Laminin_G_2"/>
    <property type="match status" value="1"/>
</dbReference>
<organism evidence="4 5">
    <name type="scientific">Cotesia glomerata</name>
    <name type="common">Lepidopteran parasitic wasp</name>
    <name type="synonym">Apanteles glomeratus</name>
    <dbReference type="NCBI Taxonomy" id="32391"/>
    <lineage>
        <taxon>Eukaryota</taxon>
        <taxon>Metazoa</taxon>
        <taxon>Ecdysozoa</taxon>
        <taxon>Arthropoda</taxon>
        <taxon>Hexapoda</taxon>
        <taxon>Insecta</taxon>
        <taxon>Pterygota</taxon>
        <taxon>Neoptera</taxon>
        <taxon>Endopterygota</taxon>
        <taxon>Hymenoptera</taxon>
        <taxon>Apocrita</taxon>
        <taxon>Ichneumonoidea</taxon>
        <taxon>Braconidae</taxon>
        <taxon>Microgastrinae</taxon>
        <taxon>Cotesia</taxon>
    </lineage>
</organism>
<reference evidence="4 5" key="1">
    <citation type="journal article" date="2021" name="J. Hered.">
        <title>A chromosome-level genome assembly of the parasitoid wasp, Cotesia glomerata (Hymenoptera: Braconidae).</title>
        <authorList>
            <person name="Pinto B.J."/>
            <person name="Weis J.J."/>
            <person name="Gamble T."/>
            <person name="Ode P.J."/>
            <person name="Paul R."/>
            <person name="Zaspel J.M."/>
        </authorList>
    </citation>
    <scope>NUCLEOTIDE SEQUENCE [LARGE SCALE GENOMIC DNA]</scope>
    <source>
        <strain evidence="4">CgM1</strain>
    </source>
</reference>
<evidence type="ECO:0000313" key="5">
    <source>
        <dbReference type="Proteomes" id="UP000826195"/>
    </source>
</evidence>
<dbReference type="Gene3D" id="2.60.120.200">
    <property type="match status" value="2"/>
</dbReference>